<dbReference type="Pfam" id="PF00885">
    <property type="entry name" value="DMRL_synthase"/>
    <property type="match status" value="1"/>
</dbReference>
<keyword evidence="4 7" id="KW-0686">Riboflavin biosynthesis</keyword>
<dbReference type="GO" id="GO:0000906">
    <property type="term" value="F:6,7-dimethyl-8-ribityllumazine synthase activity"/>
    <property type="evidence" value="ECO:0007669"/>
    <property type="project" value="UniProtKB-UniRule"/>
</dbReference>
<dbReference type="EMBL" id="JACHGB010000007">
    <property type="protein sequence ID" value="MBB5273443.1"/>
    <property type="molecule type" value="Genomic_DNA"/>
</dbReference>
<dbReference type="RefSeq" id="WP_183970078.1">
    <property type="nucleotide sequence ID" value="NZ_BAABEW010000020.1"/>
</dbReference>
<comment type="catalytic activity">
    <reaction evidence="6 7">
        <text>(2S)-2-hydroxy-3-oxobutyl phosphate + 5-amino-6-(D-ribitylamino)uracil = 6,7-dimethyl-8-(1-D-ribityl)lumazine + phosphate + 2 H2O + H(+)</text>
        <dbReference type="Rhea" id="RHEA:26152"/>
        <dbReference type="ChEBI" id="CHEBI:15377"/>
        <dbReference type="ChEBI" id="CHEBI:15378"/>
        <dbReference type="ChEBI" id="CHEBI:15934"/>
        <dbReference type="ChEBI" id="CHEBI:43474"/>
        <dbReference type="ChEBI" id="CHEBI:58201"/>
        <dbReference type="ChEBI" id="CHEBI:58830"/>
        <dbReference type="EC" id="2.5.1.78"/>
    </reaction>
</comment>
<dbReference type="GO" id="GO:0005829">
    <property type="term" value="C:cytosol"/>
    <property type="evidence" value="ECO:0007669"/>
    <property type="project" value="TreeGrafter"/>
</dbReference>
<dbReference type="SUPFAM" id="SSF52121">
    <property type="entry name" value="Lumazine synthase"/>
    <property type="match status" value="1"/>
</dbReference>
<feature type="active site" description="Proton donor" evidence="7">
    <location>
        <position position="90"/>
    </location>
</feature>
<evidence type="ECO:0000256" key="5">
    <source>
        <dbReference type="ARBA" id="ARBA00022679"/>
    </source>
</evidence>
<evidence type="ECO:0000313" key="9">
    <source>
        <dbReference type="Proteomes" id="UP000532440"/>
    </source>
</evidence>
<dbReference type="InterPro" id="IPR002180">
    <property type="entry name" value="LS/RS"/>
</dbReference>
<dbReference type="InterPro" id="IPR034964">
    <property type="entry name" value="LS"/>
</dbReference>
<sequence length="165" mass="17457">MSIDVFEADLDGEGLRIGVVQARFNAPVCEALRDACVGQLLELGVEEEDIFVCTVPGALEIPFALDKLAQTDEFDALIALGAVIRGETYHFEVVSNESASGIGRVSLDFAIPIANAVLTTNTDEQAMERAAEKGAEAARVAIEMANLADSIESLSAVPDADDLDD</sequence>
<dbReference type="UniPathway" id="UPA00275">
    <property type="reaction ID" value="UER00404"/>
</dbReference>
<dbReference type="GO" id="GO:0009231">
    <property type="term" value="P:riboflavin biosynthetic process"/>
    <property type="evidence" value="ECO:0007669"/>
    <property type="project" value="UniProtKB-UniRule"/>
</dbReference>
<dbReference type="PANTHER" id="PTHR21058:SF0">
    <property type="entry name" value="6,7-DIMETHYL-8-RIBITYLLUMAZINE SYNTHASE"/>
    <property type="match status" value="1"/>
</dbReference>
<dbReference type="AlphaFoldDB" id="A0A7W8HLR3"/>
<dbReference type="NCBIfam" id="TIGR00114">
    <property type="entry name" value="lumazine-synth"/>
    <property type="match status" value="1"/>
</dbReference>
<feature type="binding site" evidence="7">
    <location>
        <begin position="87"/>
        <end position="88"/>
    </location>
    <ligand>
        <name>(2S)-2-hydroxy-3-oxobutyl phosphate</name>
        <dbReference type="ChEBI" id="CHEBI:58830"/>
    </ligand>
</feature>
<dbReference type="EC" id="2.5.1.78" evidence="3 7"/>
<feature type="binding site" evidence="7">
    <location>
        <begin position="58"/>
        <end position="60"/>
    </location>
    <ligand>
        <name>5-amino-6-(D-ribitylamino)uracil</name>
        <dbReference type="ChEBI" id="CHEBI:15934"/>
    </ligand>
</feature>
<feature type="binding site" evidence="7">
    <location>
        <position position="129"/>
    </location>
    <ligand>
        <name>(2S)-2-hydroxy-3-oxobutyl phosphate</name>
        <dbReference type="ChEBI" id="CHEBI:58830"/>
    </ligand>
</feature>
<feature type="binding site" evidence="7">
    <location>
        <begin position="82"/>
        <end position="84"/>
    </location>
    <ligand>
        <name>5-amino-6-(D-ribitylamino)uracil</name>
        <dbReference type="ChEBI" id="CHEBI:15934"/>
    </ligand>
</feature>
<evidence type="ECO:0000256" key="1">
    <source>
        <dbReference type="ARBA" id="ARBA00004917"/>
    </source>
</evidence>
<evidence type="ECO:0000256" key="6">
    <source>
        <dbReference type="ARBA" id="ARBA00048785"/>
    </source>
</evidence>
<comment type="function">
    <text evidence="7">Catalyzes the formation of 6,7-dimethyl-8-ribityllumazine by condensation of 5-amino-6-(D-ribitylamino)uracil with 3,4-dihydroxy-2-butanone 4-phosphate. This is the penultimate step in the biosynthesis of riboflavin.</text>
</comment>
<evidence type="ECO:0000313" key="8">
    <source>
        <dbReference type="EMBL" id="MBB5273443.1"/>
    </source>
</evidence>
<dbReference type="CDD" id="cd09209">
    <property type="entry name" value="Lumazine_synthase-I"/>
    <property type="match status" value="1"/>
</dbReference>
<comment type="caution">
    <text evidence="8">The sequence shown here is derived from an EMBL/GenBank/DDBJ whole genome shotgun (WGS) entry which is preliminary data.</text>
</comment>
<dbReference type="PANTHER" id="PTHR21058">
    <property type="entry name" value="6,7-DIMETHYL-8-RIBITYLLUMAZINE SYNTHASE DMRL SYNTHASE LUMAZINE SYNTHASE"/>
    <property type="match status" value="1"/>
</dbReference>
<keyword evidence="9" id="KW-1185">Reference proteome</keyword>
<dbReference type="GO" id="GO:0009349">
    <property type="term" value="C:riboflavin synthase complex"/>
    <property type="evidence" value="ECO:0007669"/>
    <property type="project" value="UniProtKB-UniRule"/>
</dbReference>
<accession>A0A7W8HLR3</accession>
<feature type="binding site" evidence="7">
    <location>
        <position position="24"/>
    </location>
    <ligand>
        <name>5-amino-6-(D-ribitylamino)uracil</name>
        <dbReference type="ChEBI" id="CHEBI:15934"/>
    </ligand>
</feature>
<dbReference type="Gene3D" id="3.40.50.960">
    <property type="entry name" value="Lumazine/riboflavin synthase"/>
    <property type="match status" value="1"/>
</dbReference>
<evidence type="ECO:0000256" key="7">
    <source>
        <dbReference type="HAMAP-Rule" id="MF_00178"/>
    </source>
</evidence>
<comment type="pathway">
    <text evidence="1 7">Cofactor biosynthesis; riboflavin biosynthesis; riboflavin from 2-hydroxy-3-oxobutyl phosphate and 5-amino-6-(D-ribitylamino)uracil: step 1/2.</text>
</comment>
<keyword evidence="5 7" id="KW-0808">Transferase</keyword>
<dbReference type="HAMAP" id="MF_00178">
    <property type="entry name" value="Lumazine_synth"/>
    <property type="match status" value="1"/>
</dbReference>
<evidence type="ECO:0000256" key="3">
    <source>
        <dbReference type="ARBA" id="ARBA00012664"/>
    </source>
</evidence>
<organism evidence="8 9">
    <name type="scientific">Quisquiliibacterium transsilvanicum</name>
    <dbReference type="NCBI Taxonomy" id="1549638"/>
    <lineage>
        <taxon>Bacteria</taxon>
        <taxon>Pseudomonadati</taxon>
        <taxon>Pseudomonadota</taxon>
        <taxon>Betaproteobacteria</taxon>
        <taxon>Burkholderiales</taxon>
        <taxon>Burkholderiaceae</taxon>
        <taxon>Quisquiliibacterium</taxon>
    </lineage>
</organism>
<feature type="binding site" evidence="7">
    <location>
        <position position="115"/>
    </location>
    <ligand>
        <name>5-amino-6-(D-ribitylamino)uracil</name>
        <dbReference type="ChEBI" id="CHEBI:15934"/>
    </ligand>
</feature>
<gene>
    <name evidence="7" type="primary">ribH</name>
    <name evidence="8" type="ORF">HNQ70_003473</name>
</gene>
<evidence type="ECO:0000256" key="4">
    <source>
        <dbReference type="ARBA" id="ARBA00022619"/>
    </source>
</evidence>
<protein>
    <recommendedName>
        <fullName evidence="3 7">6,7-dimethyl-8-ribityllumazine synthase</fullName>
        <shortName evidence="7">DMRL synthase</shortName>
        <shortName evidence="7">LS</shortName>
        <shortName evidence="7">Lumazine synthase</shortName>
        <ecNumber evidence="3 7">2.5.1.78</ecNumber>
    </recommendedName>
</protein>
<proteinExistence type="inferred from homology"/>
<evidence type="ECO:0000256" key="2">
    <source>
        <dbReference type="ARBA" id="ARBA00007424"/>
    </source>
</evidence>
<reference evidence="8 9" key="1">
    <citation type="submission" date="2020-08" db="EMBL/GenBank/DDBJ databases">
        <title>Genomic Encyclopedia of Type Strains, Phase IV (KMG-IV): sequencing the most valuable type-strain genomes for metagenomic binning, comparative biology and taxonomic classification.</title>
        <authorList>
            <person name="Goeker M."/>
        </authorList>
    </citation>
    <scope>NUCLEOTIDE SEQUENCE [LARGE SCALE GENOMIC DNA]</scope>
    <source>
        <strain evidence="8 9">DSM 29781</strain>
    </source>
</reference>
<name>A0A7W8HLR3_9BURK</name>
<dbReference type="InterPro" id="IPR036467">
    <property type="entry name" value="LS/RS_sf"/>
</dbReference>
<dbReference type="Proteomes" id="UP000532440">
    <property type="component" value="Unassembled WGS sequence"/>
</dbReference>
<comment type="similarity">
    <text evidence="2 7">Belongs to the DMRL synthase family.</text>
</comment>